<dbReference type="SUPFAM" id="SSF49464">
    <property type="entry name" value="Carboxypeptidase regulatory domain-like"/>
    <property type="match status" value="1"/>
</dbReference>
<keyword evidence="7 8" id="KW-0998">Cell outer membrane</keyword>
<feature type="domain" description="TonB-dependent receptor plug" evidence="10">
    <location>
        <begin position="141"/>
        <end position="219"/>
    </location>
</feature>
<name>A0ABV5F667_9FLAO</name>
<dbReference type="InterPro" id="IPR041700">
    <property type="entry name" value="OMP_b-brl_3"/>
</dbReference>
<evidence type="ECO:0000256" key="8">
    <source>
        <dbReference type="PROSITE-ProRule" id="PRU01360"/>
    </source>
</evidence>
<evidence type="ECO:0000256" key="4">
    <source>
        <dbReference type="ARBA" id="ARBA00022692"/>
    </source>
</evidence>
<dbReference type="Gene3D" id="2.170.130.10">
    <property type="entry name" value="TonB-dependent receptor, plug domain"/>
    <property type="match status" value="1"/>
</dbReference>
<evidence type="ECO:0000313" key="12">
    <source>
        <dbReference type="EMBL" id="MFB9054954.1"/>
    </source>
</evidence>
<comment type="subcellular location">
    <subcellularLocation>
        <location evidence="1 8">Cell outer membrane</location>
        <topology evidence="1 8">Multi-pass membrane protein</topology>
    </subcellularLocation>
</comment>
<dbReference type="Pfam" id="PF13715">
    <property type="entry name" value="CarbopepD_reg_2"/>
    <property type="match status" value="1"/>
</dbReference>
<evidence type="ECO:0000313" key="13">
    <source>
        <dbReference type="Proteomes" id="UP001589605"/>
    </source>
</evidence>
<feature type="signal peptide" evidence="9">
    <location>
        <begin position="1"/>
        <end position="19"/>
    </location>
</feature>
<keyword evidence="2 8" id="KW-0813">Transport</keyword>
<feature type="domain" description="Outer membrane protein beta-barrel" evidence="11">
    <location>
        <begin position="374"/>
        <end position="770"/>
    </location>
</feature>
<dbReference type="Pfam" id="PF07715">
    <property type="entry name" value="Plug"/>
    <property type="match status" value="1"/>
</dbReference>
<dbReference type="InterPro" id="IPR036942">
    <property type="entry name" value="Beta-barrel_TonB_sf"/>
</dbReference>
<evidence type="ECO:0000256" key="9">
    <source>
        <dbReference type="SAM" id="SignalP"/>
    </source>
</evidence>
<dbReference type="InterPro" id="IPR012910">
    <property type="entry name" value="Plug_dom"/>
</dbReference>
<dbReference type="PANTHER" id="PTHR30069">
    <property type="entry name" value="TONB-DEPENDENT OUTER MEMBRANE RECEPTOR"/>
    <property type="match status" value="1"/>
</dbReference>
<keyword evidence="6 8" id="KW-0472">Membrane</keyword>
<dbReference type="Gene3D" id="2.40.170.20">
    <property type="entry name" value="TonB-dependent receptor, beta-barrel domain"/>
    <property type="match status" value="1"/>
</dbReference>
<feature type="chain" id="PRO_5046908918" evidence="9">
    <location>
        <begin position="20"/>
        <end position="784"/>
    </location>
</feature>
<dbReference type="InterPro" id="IPR008969">
    <property type="entry name" value="CarboxyPept-like_regulatory"/>
</dbReference>
<dbReference type="Proteomes" id="UP001589605">
    <property type="component" value="Unassembled WGS sequence"/>
</dbReference>
<evidence type="ECO:0000256" key="7">
    <source>
        <dbReference type="ARBA" id="ARBA00023237"/>
    </source>
</evidence>
<keyword evidence="3 8" id="KW-1134">Transmembrane beta strand</keyword>
<evidence type="ECO:0000259" key="11">
    <source>
        <dbReference type="Pfam" id="PF14905"/>
    </source>
</evidence>
<dbReference type="SUPFAM" id="SSF56935">
    <property type="entry name" value="Porins"/>
    <property type="match status" value="1"/>
</dbReference>
<dbReference type="InterPro" id="IPR039426">
    <property type="entry name" value="TonB-dep_rcpt-like"/>
</dbReference>
<keyword evidence="13" id="KW-1185">Reference proteome</keyword>
<keyword evidence="12" id="KW-0675">Receptor</keyword>
<evidence type="ECO:0000259" key="10">
    <source>
        <dbReference type="Pfam" id="PF07715"/>
    </source>
</evidence>
<dbReference type="PROSITE" id="PS52016">
    <property type="entry name" value="TONB_DEPENDENT_REC_3"/>
    <property type="match status" value="1"/>
</dbReference>
<evidence type="ECO:0000256" key="6">
    <source>
        <dbReference type="ARBA" id="ARBA00023136"/>
    </source>
</evidence>
<protein>
    <submittedName>
        <fullName evidence="12">TonB-dependent receptor domain-containing protein</fullName>
    </submittedName>
</protein>
<comment type="similarity">
    <text evidence="8">Belongs to the TonB-dependent receptor family.</text>
</comment>
<keyword evidence="4 8" id="KW-0812">Transmembrane</keyword>
<organism evidence="12 13">
    <name type="scientific">Formosa undariae</name>
    <dbReference type="NCBI Taxonomy" id="1325436"/>
    <lineage>
        <taxon>Bacteria</taxon>
        <taxon>Pseudomonadati</taxon>
        <taxon>Bacteroidota</taxon>
        <taxon>Flavobacteriia</taxon>
        <taxon>Flavobacteriales</taxon>
        <taxon>Flavobacteriaceae</taxon>
        <taxon>Formosa</taxon>
    </lineage>
</organism>
<sequence length="784" mass="88119">MKSLLIFLSLLSSIISLHAQEVEIKGVVLEQGANLSVPYATVVIVDSNSDKPITGTTTNEAGAFNLKVTSTDVYLKISFIGFKTLTFKNLDFTGSVYDLGTVYMEQDAQSLDEVVVRAEVSSTQFKLDRKIFNVGQDIASTGVSALEVLNNVPSVNVDIEGAVSLRGNSGVQILIDGKPSVLADESSNALGTITADMIERVEVITNPSAKYDAEGTAGILNIILKKEDKRGVNGAMSLNTGIPDNHSIGVSLNKRTEKFNLFTQFGGGYRSLPRDNTSENTNFETGSSIISDGTEYRNETFFNLTLGTDYYINDLNVLTLSGNFAYEIEDQPSKTNFSSYDNSTLNSIWFREETTDATNPKWQYELNYKKEFKNNEEHTLLFSALGSFFGKDQESEFTNTTTFGDIVNVDQQTETAFQQADYTFKLDYTNPISEAITIETGVQYLINDVGNDYEVREFDSNEWIINPNLTNDFEYNQKVFGFYGTGSYEGEKWGVKLGLRVEDTKLYTLLANTDEENDQEYTDFFPTVHSSYKINDDFSVQAGYSKRIFRPRLWDLNPFFNIKNNYNIRVGNPNLQPEYTNSYEITGIFKIGKATLNSSVFYLYTTDVVERVSVFQDNVTVTTPVNVGTNGALGFELNGKYSPLNWLTFNGDFNFNYFQRKGEFEEQSFDFNGERWNGRLTSKIALPADFDLEITGQLESDYQTVQSENQGFTFMDLGVRKKILKGKVVVNFAIKDVFESRVYENTILNANNFNTNRSTRGRFYTLGFSYGFGKGEAMTYSGKR</sequence>
<dbReference type="InterPro" id="IPR037066">
    <property type="entry name" value="Plug_dom_sf"/>
</dbReference>
<accession>A0ABV5F667</accession>
<keyword evidence="5 9" id="KW-0732">Signal</keyword>
<evidence type="ECO:0000256" key="3">
    <source>
        <dbReference type="ARBA" id="ARBA00022452"/>
    </source>
</evidence>
<dbReference type="Pfam" id="PF14905">
    <property type="entry name" value="OMP_b-brl_3"/>
    <property type="match status" value="1"/>
</dbReference>
<gene>
    <name evidence="12" type="ORF">ACFFVB_17860</name>
</gene>
<reference evidence="12 13" key="1">
    <citation type="submission" date="2024-09" db="EMBL/GenBank/DDBJ databases">
        <authorList>
            <person name="Sun Q."/>
            <person name="Mori K."/>
        </authorList>
    </citation>
    <scope>NUCLEOTIDE SEQUENCE [LARGE SCALE GENOMIC DNA]</scope>
    <source>
        <strain evidence="12 13">CECT 8286</strain>
    </source>
</reference>
<dbReference type="RefSeq" id="WP_382384593.1">
    <property type="nucleotide sequence ID" value="NZ_JBHMEZ010000032.1"/>
</dbReference>
<proteinExistence type="inferred from homology"/>
<comment type="caution">
    <text evidence="12">The sequence shown here is derived from an EMBL/GenBank/DDBJ whole genome shotgun (WGS) entry which is preliminary data.</text>
</comment>
<evidence type="ECO:0000256" key="5">
    <source>
        <dbReference type="ARBA" id="ARBA00022729"/>
    </source>
</evidence>
<dbReference type="EMBL" id="JBHMEZ010000032">
    <property type="protein sequence ID" value="MFB9054954.1"/>
    <property type="molecule type" value="Genomic_DNA"/>
</dbReference>
<evidence type="ECO:0000256" key="1">
    <source>
        <dbReference type="ARBA" id="ARBA00004571"/>
    </source>
</evidence>
<evidence type="ECO:0000256" key="2">
    <source>
        <dbReference type="ARBA" id="ARBA00022448"/>
    </source>
</evidence>
<dbReference type="PANTHER" id="PTHR30069:SF29">
    <property type="entry name" value="HEMOGLOBIN AND HEMOGLOBIN-HAPTOGLOBIN-BINDING PROTEIN 1-RELATED"/>
    <property type="match status" value="1"/>
</dbReference>